<protein>
    <submittedName>
        <fullName evidence="1">ParM/StbA family protein</fullName>
    </submittedName>
</protein>
<evidence type="ECO:0000313" key="2">
    <source>
        <dbReference type="Proteomes" id="UP000304953"/>
    </source>
</evidence>
<feature type="non-terminal residue" evidence="1">
    <location>
        <position position="181"/>
    </location>
</feature>
<gene>
    <name evidence="1" type="ORF">E5329_25570</name>
</gene>
<reference evidence="1" key="1">
    <citation type="submission" date="2019-04" db="EMBL/GenBank/DDBJ databases">
        <title>Microbes associate with the intestines of laboratory mice.</title>
        <authorList>
            <person name="Navarre W."/>
            <person name="Wong E."/>
            <person name="Huang K."/>
            <person name="Tropini C."/>
            <person name="Ng K."/>
            <person name="Yu B."/>
        </authorList>
    </citation>
    <scope>NUCLEOTIDE SEQUENCE</scope>
    <source>
        <strain evidence="1">NM01_1-7b</strain>
    </source>
</reference>
<dbReference type="Proteomes" id="UP000304953">
    <property type="component" value="Unassembled WGS sequence"/>
</dbReference>
<dbReference type="EMBL" id="SRYA01000097">
    <property type="protein sequence ID" value="TGY88709.1"/>
    <property type="molecule type" value="Genomic_DNA"/>
</dbReference>
<keyword evidence="2" id="KW-1185">Reference proteome</keyword>
<comment type="caution">
    <text evidence="1">The sequence shown here is derived from an EMBL/GenBank/DDBJ whole genome shotgun (WGS) entry which is preliminary data.</text>
</comment>
<proteinExistence type="predicted"/>
<evidence type="ECO:0000313" key="1">
    <source>
        <dbReference type="EMBL" id="TGY88709.1"/>
    </source>
</evidence>
<accession>A0AC61RPA5</accession>
<organism evidence="1 2">
    <name type="scientific">Petralouisia muris</name>
    <dbReference type="NCBI Taxonomy" id="3032872"/>
    <lineage>
        <taxon>Bacteria</taxon>
        <taxon>Bacillati</taxon>
        <taxon>Bacillota</taxon>
        <taxon>Clostridia</taxon>
        <taxon>Lachnospirales</taxon>
        <taxon>Lachnospiraceae</taxon>
        <taxon>Petralouisia</taxon>
    </lineage>
</organism>
<sequence length="181" mass="20385">MTVYQKIAEYNKVITVDIGGFTLDYLMIRGGKPDLSVCDSLEKGVIRLYNDISSHVNSEQDILIDDTDIDRIIRGERTDFHGEVIRIVEDMTKTFVNDILGTLRERGLDLKAGCVVFIGGGALLLRKYLEQSGKIGRCIFVEDICANAKGYGMLLFLTVIWTINRCNPSIYTGYSDLNFRN</sequence>
<name>A0AC61RPA5_9FIRM</name>